<evidence type="ECO:0000313" key="3">
    <source>
        <dbReference type="Proteomes" id="UP000266673"/>
    </source>
</evidence>
<dbReference type="PROSITE" id="PS50097">
    <property type="entry name" value="BTB"/>
    <property type="match status" value="1"/>
</dbReference>
<protein>
    <recommendedName>
        <fullName evidence="1">BTB domain-containing protein</fullName>
    </recommendedName>
</protein>
<dbReference type="AlphaFoldDB" id="A0A397V799"/>
<dbReference type="Proteomes" id="UP000266673">
    <property type="component" value="Unassembled WGS sequence"/>
</dbReference>
<dbReference type="Pfam" id="PF00651">
    <property type="entry name" value="BTB"/>
    <property type="match status" value="1"/>
</dbReference>
<proteinExistence type="predicted"/>
<comment type="caution">
    <text evidence="2">The sequence shown here is derived from an EMBL/GenBank/DDBJ whole genome shotgun (WGS) entry which is preliminary data.</text>
</comment>
<name>A0A397V799_9GLOM</name>
<dbReference type="CDD" id="cd18186">
    <property type="entry name" value="BTB_POZ_ZBTB_KLHL-like"/>
    <property type="match status" value="1"/>
</dbReference>
<dbReference type="SUPFAM" id="SSF54695">
    <property type="entry name" value="POZ domain"/>
    <property type="match status" value="1"/>
</dbReference>
<reference evidence="2 3" key="1">
    <citation type="submission" date="2018-06" db="EMBL/GenBank/DDBJ databases">
        <title>Comparative genomics reveals the genomic features of Rhizophagus irregularis, R. cerebriforme, R. diaphanum and Gigaspora rosea, and their symbiotic lifestyle signature.</title>
        <authorList>
            <person name="Morin E."/>
            <person name="San Clemente H."/>
            <person name="Chen E.C.H."/>
            <person name="De La Providencia I."/>
            <person name="Hainaut M."/>
            <person name="Kuo A."/>
            <person name="Kohler A."/>
            <person name="Murat C."/>
            <person name="Tang N."/>
            <person name="Roy S."/>
            <person name="Loubradou J."/>
            <person name="Henrissat B."/>
            <person name="Grigoriev I.V."/>
            <person name="Corradi N."/>
            <person name="Roux C."/>
            <person name="Martin F.M."/>
        </authorList>
    </citation>
    <scope>NUCLEOTIDE SEQUENCE [LARGE SCALE GENOMIC DNA]</scope>
    <source>
        <strain evidence="2 3">DAOM 194757</strain>
    </source>
</reference>
<feature type="domain" description="BTB" evidence="1">
    <location>
        <begin position="23"/>
        <end position="80"/>
    </location>
</feature>
<dbReference type="InterPro" id="IPR000210">
    <property type="entry name" value="BTB/POZ_dom"/>
</dbReference>
<dbReference type="EMBL" id="QKWP01000546">
    <property type="protein sequence ID" value="RIB18325.1"/>
    <property type="molecule type" value="Genomic_DNA"/>
</dbReference>
<organism evidence="2 3">
    <name type="scientific">Gigaspora rosea</name>
    <dbReference type="NCBI Taxonomy" id="44941"/>
    <lineage>
        <taxon>Eukaryota</taxon>
        <taxon>Fungi</taxon>
        <taxon>Fungi incertae sedis</taxon>
        <taxon>Mucoromycota</taxon>
        <taxon>Glomeromycotina</taxon>
        <taxon>Glomeromycetes</taxon>
        <taxon>Diversisporales</taxon>
        <taxon>Gigasporaceae</taxon>
        <taxon>Gigaspora</taxon>
    </lineage>
</organism>
<sequence length="80" mass="9190">MEIKNFERLSNNYIGLLEKGNDFNVIINVGDYTDTREFKAHSVILKCRSSYFQDKLENIIEDTDSIIKLDLESQMAALAS</sequence>
<gene>
    <name evidence="2" type="ORF">C2G38_2184925</name>
</gene>
<accession>A0A397V799</accession>
<dbReference type="InterPro" id="IPR011333">
    <property type="entry name" value="SKP1/BTB/POZ_sf"/>
</dbReference>
<keyword evidence="3" id="KW-1185">Reference proteome</keyword>
<evidence type="ECO:0000259" key="1">
    <source>
        <dbReference type="PROSITE" id="PS50097"/>
    </source>
</evidence>
<dbReference type="Gene3D" id="3.30.710.10">
    <property type="entry name" value="Potassium Channel Kv1.1, Chain A"/>
    <property type="match status" value="1"/>
</dbReference>
<evidence type="ECO:0000313" key="2">
    <source>
        <dbReference type="EMBL" id="RIB18325.1"/>
    </source>
</evidence>